<dbReference type="Gene3D" id="1.10.357.10">
    <property type="entry name" value="Tetracycline Repressor, domain 2"/>
    <property type="match status" value="1"/>
</dbReference>
<evidence type="ECO:0000256" key="2">
    <source>
        <dbReference type="PROSITE-ProRule" id="PRU00335"/>
    </source>
</evidence>
<keyword evidence="5" id="KW-1185">Reference proteome</keyword>
<keyword evidence="1 2" id="KW-0238">DNA-binding</keyword>
<feature type="DNA-binding region" description="H-T-H motif" evidence="2">
    <location>
        <begin position="25"/>
        <end position="44"/>
    </location>
</feature>
<gene>
    <name evidence="4" type="ORF">J2W49_001685</name>
</gene>
<protein>
    <submittedName>
        <fullName evidence="4">AcrR family transcriptional regulator</fullName>
    </submittedName>
</protein>
<organism evidence="4 5">
    <name type="scientific">Hydrogenophaga palleronii</name>
    <dbReference type="NCBI Taxonomy" id="65655"/>
    <lineage>
        <taxon>Bacteria</taxon>
        <taxon>Pseudomonadati</taxon>
        <taxon>Pseudomonadota</taxon>
        <taxon>Betaproteobacteria</taxon>
        <taxon>Burkholderiales</taxon>
        <taxon>Comamonadaceae</taxon>
        <taxon>Hydrogenophaga</taxon>
    </lineage>
</organism>
<dbReference type="Proteomes" id="UP001265700">
    <property type="component" value="Unassembled WGS sequence"/>
</dbReference>
<dbReference type="SUPFAM" id="SSF46689">
    <property type="entry name" value="Homeodomain-like"/>
    <property type="match status" value="1"/>
</dbReference>
<evidence type="ECO:0000313" key="4">
    <source>
        <dbReference type="EMBL" id="MDR7149730.1"/>
    </source>
</evidence>
<comment type="caution">
    <text evidence="4">The sequence shown here is derived from an EMBL/GenBank/DDBJ whole genome shotgun (WGS) entry which is preliminary data.</text>
</comment>
<accession>A0ABU1WKB3</accession>
<evidence type="ECO:0000259" key="3">
    <source>
        <dbReference type="PROSITE" id="PS50977"/>
    </source>
</evidence>
<dbReference type="InterPro" id="IPR009057">
    <property type="entry name" value="Homeodomain-like_sf"/>
</dbReference>
<evidence type="ECO:0000313" key="5">
    <source>
        <dbReference type="Proteomes" id="UP001265700"/>
    </source>
</evidence>
<dbReference type="EMBL" id="JAVDWU010000003">
    <property type="protein sequence ID" value="MDR7149730.1"/>
    <property type="molecule type" value="Genomic_DNA"/>
</dbReference>
<feature type="domain" description="HTH tetR-type" evidence="3">
    <location>
        <begin position="2"/>
        <end position="62"/>
    </location>
</feature>
<dbReference type="RefSeq" id="WP_310314257.1">
    <property type="nucleotide sequence ID" value="NZ_JAVDWU010000003.1"/>
</dbReference>
<proteinExistence type="predicted"/>
<dbReference type="PROSITE" id="PS50977">
    <property type="entry name" value="HTH_TETR_2"/>
    <property type="match status" value="1"/>
</dbReference>
<name>A0ABU1WKB3_9BURK</name>
<reference evidence="4 5" key="1">
    <citation type="submission" date="2023-07" db="EMBL/GenBank/DDBJ databases">
        <title>Sorghum-associated microbial communities from plants grown in Nebraska, USA.</title>
        <authorList>
            <person name="Schachtman D."/>
        </authorList>
    </citation>
    <scope>NUCLEOTIDE SEQUENCE [LARGE SCALE GENOMIC DNA]</scope>
    <source>
        <strain evidence="4 5">4249</strain>
    </source>
</reference>
<sequence length="182" mass="20344">MQLSRTDWLEQGLHLLSTEGPQHLKIDTLCKVLGVTKGSFYHHFKHHAAYVSALLEYWKTTYTQQLIQAVAGIDDPYARSQRLSELVYQKDMRPEVAMRAWANSHAEVAATVREVDAQRLAYLVELAQRMGASDAQAVMLAKMAYAQLVGMQHLQAFISPADAVQMDHALQAMAFANMGNPS</sequence>
<evidence type="ECO:0000256" key="1">
    <source>
        <dbReference type="ARBA" id="ARBA00023125"/>
    </source>
</evidence>
<dbReference type="InterPro" id="IPR001647">
    <property type="entry name" value="HTH_TetR"/>
</dbReference>